<dbReference type="Gene3D" id="1.20.120.1630">
    <property type="match status" value="1"/>
</dbReference>
<sequence>MAVEIIDADHLAISAIVTVALQLTFFIVAATFHFDKLTDFAGGFNFIILALTVFLLAQTYSTRQCLITGLVCLWGLRLSTFLLFRIIKIGRDERFQEAGKNIARFAVFWTFQAVWVYTVSLPVIFVNSPRKAEPLTVSTMTRLDMAGTIIFFIGFACEAMADVQKYSYRQNTSNARHWCNVGLWRYSRHPNYFGEITLWWGIFLISTNVLCGAEWVAVLSPLFISAIILFLSGVPLLENSADMRYGCMEEYQRYKRTTSPLLPLPPSIYEEVPNCFKCLICFEFPIYTNSKAIATSI</sequence>
<dbReference type="Pfam" id="PF06966">
    <property type="entry name" value="DUF1295"/>
    <property type="match status" value="1"/>
</dbReference>
<feature type="transmembrane region" description="Helical" evidence="1">
    <location>
        <begin position="12"/>
        <end position="33"/>
    </location>
</feature>
<accession>A0A131Y9R3</accession>
<feature type="transmembrane region" description="Helical" evidence="1">
    <location>
        <begin position="216"/>
        <end position="237"/>
    </location>
</feature>
<name>A0A131Y9R3_IXORI</name>
<keyword evidence="1" id="KW-1133">Transmembrane helix</keyword>
<reference evidence="3" key="2">
    <citation type="journal article" date="2018" name="PLoS Negl. Trop. Dis.">
        <title>Sialome diversity of ticks revealed by RNAseq of single tick salivary glands.</title>
        <authorList>
            <person name="Perner J."/>
            <person name="Kropackova S."/>
            <person name="Kopacek P."/>
            <person name="Ribeiro J.M."/>
        </authorList>
    </citation>
    <scope>NUCLEOTIDE SEQUENCE</scope>
    <source>
        <strain evidence="3">Siblings of single egg batch collected in Ceske Budejovice</strain>
        <tissue evidence="3">Salivary glands</tissue>
    </source>
</reference>
<dbReference type="EMBL" id="GEFM01000179">
    <property type="protein sequence ID" value="JAP75617.1"/>
    <property type="molecule type" value="mRNA"/>
</dbReference>
<keyword evidence="1" id="KW-0472">Membrane</keyword>
<feature type="transmembrane region" description="Helical" evidence="1">
    <location>
        <begin position="145"/>
        <end position="163"/>
    </location>
</feature>
<evidence type="ECO:0000256" key="1">
    <source>
        <dbReference type="SAM" id="Phobius"/>
    </source>
</evidence>
<dbReference type="AlphaFoldDB" id="A0A131Y9R3"/>
<reference evidence="2" key="1">
    <citation type="submission" date="2016-02" db="EMBL/GenBank/DDBJ databases">
        <title>RNAseq analyses of the midgut from blood- or serum-fed Ixodes ricinus ticks.</title>
        <authorList>
            <person name="Perner J."/>
            <person name="Provaznik J."/>
            <person name="Schrenkova J."/>
            <person name="Urbanova V."/>
            <person name="Ribeiro J.M."/>
            <person name="Kopacek P."/>
        </authorList>
    </citation>
    <scope>NUCLEOTIDE SEQUENCE</scope>
    <source>
        <tissue evidence="2">Gut</tissue>
    </source>
</reference>
<feature type="transmembrane region" description="Helical" evidence="1">
    <location>
        <begin position="40"/>
        <end position="60"/>
    </location>
</feature>
<dbReference type="EMBL" id="GEGO01002831">
    <property type="protein sequence ID" value="JAR92573.1"/>
    <property type="molecule type" value="Transcribed_RNA"/>
</dbReference>
<protein>
    <submittedName>
        <fullName evidence="2">Putative steroid reductase</fullName>
    </submittedName>
</protein>
<organism evidence="2">
    <name type="scientific">Ixodes ricinus</name>
    <name type="common">Common tick</name>
    <name type="synonym">Acarus ricinus</name>
    <dbReference type="NCBI Taxonomy" id="34613"/>
    <lineage>
        <taxon>Eukaryota</taxon>
        <taxon>Metazoa</taxon>
        <taxon>Ecdysozoa</taxon>
        <taxon>Arthropoda</taxon>
        <taxon>Chelicerata</taxon>
        <taxon>Arachnida</taxon>
        <taxon>Acari</taxon>
        <taxon>Parasitiformes</taxon>
        <taxon>Ixodida</taxon>
        <taxon>Ixodoidea</taxon>
        <taxon>Ixodidae</taxon>
        <taxon>Ixodinae</taxon>
        <taxon>Ixodes</taxon>
    </lineage>
</organism>
<feature type="transmembrane region" description="Helical" evidence="1">
    <location>
        <begin position="105"/>
        <end position="125"/>
    </location>
</feature>
<dbReference type="InterPro" id="IPR010721">
    <property type="entry name" value="UstE-like"/>
</dbReference>
<evidence type="ECO:0000313" key="2">
    <source>
        <dbReference type="EMBL" id="JAP75617.1"/>
    </source>
</evidence>
<dbReference type="GO" id="GO:0016020">
    <property type="term" value="C:membrane"/>
    <property type="evidence" value="ECO:0007669"/>
    <property type="project" value="TreeGrafter"/>
</dbReference>
<keyword evidence="1" id="KW-0812">Transmembrane</keyword>
<dbReference type="PROSITE" id="PS50244">
    <property type="entry name" value="S5A_REDUCTASE"/>
    <property type="match status" value="1"/>
</dbReference>
<evidence type="ECO:0000313" key="3">
    <source>
        <dbReference type="EMBL" id="JAR92573.1"/>
    </source>
</evidence>
<feature type="transmembrane region" description="Helical" evidence="1">
    <location>
        <begin position="66"/>
        <end position="84"/>
    </location>
</feature>
<dbReference type="PANTHER" id="PTHR32251:SF15">
    <property type="entry name" value="3-OXO-5-ALPHA-STEROID 4-DEHYDROGENASE (DUF1295)"/>
    <property type="match status" value="1"/>
</dbReference>
<feature type="transmembrane region" description="Helical" evidence="1">
    <location>
        <begin position="192"/>
        <end position="210"/>
    </location>
</feature>
<proteinExistence type="evidence at transcript level"/>
<dbReference type="PANTHER" id="PTHR32251">
    <property type="entry name" value="3-OXO-5-ALPHA-STEROID 4-DEHYDROGENASE"/>
    <property type="match status" value="1"/>
</dbReference>